<sequence>MGGRDEGRRRWRGAVPGPPGGMGALCAVLCLCTALTALVDAWRPAVAILLIGPVLACAWLGVRATVVAVVWSLALATVAVVVRRHAANPLLAVEYLVLLAGGCAAVRAAHRTAARTAALARVTDIARVAQGALLRPVSDRIGGIDVSTRHHCPTAPETAGGDVYDIANTPYGLRVFIGDVRGHGLDVVRTSATVAGAFRDLAYVTPHLTDLAAHLDARIAPDLGPEDFVTALFAEFAPGEIRLVNCGHPAPLRLGPTGPTLLEPLDPARPLGLGARPGQRRCWMQPGDRLLFYTDGLTEARDAGGVDFPLLEHGSAALGKEPHLSDALDALYAAVTAHTGGPLRDDVAFVLCEQAAAVGGEFSSAVPSPPRTRSTPRH</sequence>
<dbReference type="Proteomes" id="UP001432251">
    <property type="component" value="Chromosome"/>
</dbReference>
<dbReference type="EMBL" id="CP146022">
    <property type="protein sequence ID" value="WWQ64179.1"/>
    <property type="molecule type" value="Genomic_DNA"/>
</dbReference>
<evidence type="ECO:0000313" key="2">
    <source>
        <dbReference type="Proteomes" id="UP001432251"/>
    </source>
</evidence>
<organism evidence="1 2">
    <name type="scientific">Streptomyces citrinus</name>
    <dbReference type="NCBI Taxonomy" id="3118173"/>
    <lineage>
        <taxon>Bacteria</taxon>
        <taxon>Bacillati</taxon>
        <taxon>Actinomycetota</taxon>
        <taxon>Actinomycetes</taxon>
        <taxon>Kitasatosporales</taxon>
        <taxon>Streptomycetaceae</taxon>
        <taxon>Streptomyces</taxon>
    </lineage>
</organism>
<reference evidence="1" key="1">
    <citation type="journal article" date="2025" name="Int. J. Syst. Evol. Microbiol.">
        <title>Streptomyces citrinus sp. nov., with yellow diffusible pigment.</title>
        <authorList>
            <person name="He Y."/>
            <person name="Yang E."/>
            <person name="Xu J."/>
            <person name="Sun Y."/>
            <person name="Sun L."/>
        </authorList>
    </citation>
    <scope>NUCLEOTIDE SEQUENCE</scope>
    <source>
        <strain evidence="1">Q6</strain>
    </source>
</reference>
<accession>A0ACD5AAF8</accession>
<proteinExistence type="predicted"/>
<dbReference type="EC" id="3.1.3.16" evidence="1"/>
<evidence type="ECO:0000313" key="1">
    <source>
        <dbReference type="EMBL" id="WWQ64179.1"/>
    </source>
</evidence>
<name>A0ACD5AAF8_9ACTN</name>
<keyword evidence="2" id="KW-1185">Reference proteome</keyword>
<keyword evidence="1" id="KW-0378">Hydrolase</keyword>
<protein>
    <submittedName>
        <fullName evidence="1">PP2C family protein-serine/threonine phosphatase</fullName>
        <ecNumber evidence="1">3.1.3.16</ecNumber>
    </submittedName>
</protein>
<gene>
    <name evidence="1" type="ORF">V2W30_13075</name>
</gene>